<feature type="domain" description="HTH crp-type" evidence="6">
    <location>
        <begin position="141"/>
        <end position="210"/>
    </location>
</feature>
<feature type="domain" description="Cyclic nucleotide-binding" evidence="4">
    <location>
        <begin position="19"/>
        <end position="110"/>
    </location>
</feature>
<feature type="domain" description="HTH cro/C1-type" evidence="5">
    <location>
        <begin position="169"/>
        <end position="186"/>
    </location>
</feature>
<dbReference type="PANTHER" id="PTHR24567">
    <property type="entry name" value="CRP FAMILY TRANSCRIPTIONAL REGULATORY PROTEIN"/>
    <property type="match status" value="1"/>
</dbReference>
<dbReference type="InterPro" id="IPR036388">
    <property type="entry name" value="WH-like_DNA-bd_sf"/>
</dbReference>
<evidence type="ECO:0000259" key="4">
    <source>
        <dbReference type="PROSITE" id="PS50042"/>
    </source>
</evidence>
<dbReference type="PROSITE" id="PS50042">
    <property type="entry name" value="CNMP_BINDING_3"/>
    <property type="match status" value="1"/>
</dbReference>
<dbReference type="PROSITE" id="PS50943">
    <property type="entry name" value="HTH_CROC1"/>
    <property type="match status" value="1"/>
</dbReference>
<dbReference type="RefSeq" id="WP_173122009.1">
    <property type="nucleotide sequence ID" value="NZ_JABRWJ010000002.1"/>
</dbReference>
<dbReference type="InterPro" id="IPR001387">
    <property type="entry name" value="Cro/C1-type_HTH"/>
</dbReference>
<keyword evidence="1" id="KW-0805">Transcription regulation</keyword>
<dbReference type="PANTHER" id="PTHR24567:SF74">
    <property type="entry name" value="HTH-TYPE TRANSCRIPTIONAL REGULATOR ARCR"/>
    <property type="match status" value="1"/>
</dbReference>
<proteinExistence type="predicted"/>
<dbReference type="Pfam" id="PF13545">
    <property type="entry name" value="HTH_Crp_2"/>
    <property type="match status" value="1"/>
</dbReference>
<evidence type="ECO:0000313" key="7">
    <source>
        <dbReference type="EMBL" id="NRF66915.1"/>
    </source>
</evidence>
<dbReference type="SMART" id="SM00419">
    <property type="entry name" value="HTH_CRP"/>
    <property type="match status" value="1"/>
</dbReference>
<dbReference type="SMART" id="SM00100">
    <property type="entry name" value="cNMP"/>
    <property type="match status" value="1"/>
</dbReference>
<evidence type="ECO:0000256" key="1">
    <source>
        <dbReference type="ARBA" id="ARBA00023015"/>
    </source>
</evidence>
<dbReference type="CDD" id="cd00038">
    <property type="entry name" value="CAP_ED"/>
    <property type="match status" value="1"/>
</dbReference>
<dbReference type="SUPFAM" id="SSF46785">
    <property type="entry name" value="Winged helix' DNA-binding domain"/>
    <property type="match status" value="1"/>
</dbReference>
<dbReference type="InterPro" id="IPR014710">
    <property type="entry name" value="RmlC-like_jellyroll"/>
</dbReference>
<dbReference type="InterPro" id="IPR012318">
    <property type="entry name" value="HTH_CRP"/>
</dbReference>
<dbReference type="EMBL" id="JABRWJ010000002">
    <property type="protein sequence ID" value="NRF66915.1"/>
    <property type="molecule type" value="Genomic_DNA"/>
</dbReference>
<keyword evidence="8" id="KW-1185">Reference proteome</keyword>
<dbReference type="PROSITE" id="PS51063">
    <property type="entry name" value="HTH_CRP_2"/>
    <property type="match status" value="1"/>
</dbReference>
<evidence type="ECO:0000313" key="8">
    <source>
        <dbReference type="Proteomes" id="UP000737171"/>
    </source>
</evidence>
<evidence type="ECO:0000259" key="6">
    <source>
        <dbReference type="PROSITE" id="PS51063"/>
    </source>
</evidence>
<reference evidence="7 8" key="1">
    <citation type="submission" date="2020-05" db="EMBL/GenBank/DDBJ databases">
        <title>Aquincola sp. isolate from soil.</title>
        <authorList>
            <person name="Han J."/>
            <person name="Kim D.-U."/>
        </authorList>
    </citation>
    <scope>NUCLEOTIDE SEQUENCE [LARGE SCALE GENOMIC DNA]</scope>
    <source>
        <strain evidence="7 8">S2</strain>
    </source>
</reference>
<dbReference type="InterPro" id="IPR036390">
    <property type="entry name" value="WH_DNA-bd_sf"/>
</dbReference>
<keyword evidence="2" id="KW-0238">DNA-binding</keyword>
<dbReference type="Gene3D" id="2.60.120.10">
    <property type="entry name" value="Jelly Rolls"/>
    <property type="match status" value="1"/>
</dbReference>
<dbReference type="InterPro" id="IPR000595">
    <property type="entry name" value="cNMP-bd_dom"/>
</dbReference>
<name>A0ABX2EE60_9BURK</name>
<keyword evidence="3" id="KW-0804">Transcription</keyword>
<dbReference type="InterPro" id="IPR018490">
    <property type="entry name" value="cNMP-bd_dom_sf"/>
</dbReference>
<comment type="caution">
    <text evidence="7">The sequence shown here is derived from an EMBL/GenBank/DDBJ whole genome shotgun (WGS) entry which is preliminary data.</text>
</comment>
<dbReference type="Gene3D" id="1.10.10.10">
    <property type="entry name" value="Winged helix-like DNA-binding domain superfamily/Winged helix DNA-binding domain"/>
    <property type="match status" value="1"/>
</dbReference>
<protein>
    <submittedName>
        <fullName evidence="7">Crp/Fnr family transcriptional regulator</fullName>
    </submittedName>
</protein>
<dbReference type="InterPro" id="IPR050397">
    <property type="entry name" value="Env_Response_Regulators"/>
</dbReference>
<evidence type="ECO:0000256" key="3">
    <source>
        <dbReference type="ARBA" id="ARBA00023163"/>
    </source>
</evidence>
<dbReference type="Pfam" id="PF00027">
    <property type="entry name" value="cNMP_binding"/>
    <property type="match status" value="1"/>
</dbReference>
<dbReference type="SUPFAM" id="SSF51206">
    <property type="entry name" value="cAMP-binding domain-like"/>
    <property type="match status" value="1"/>
</dbReference>
<evidence type="ECO:0000256" key="2">
    <source>
        <dbReference type="ARBA" id="ARBA00023125"/>
    </source>
</evidence>
<dbReference type="Proteomes" id="UP000737171">
    <property type="component" value="Unassembled WGS sequence"/>
</dbReference>
<sequence length="223" mass="23815">MHEPDADPMRLPEPVQALLLAQAHRRKLAAGESLFLAGSMPDALFGVVSGCLCVSQSGADGREAVIALLEPGHWFGEVSLLIGRERVYDTCATQPSEVAVLGAAEFHRLIATEPGLLMAFTQLVCRRLRAALAWIDDALLQPLPVRLAQRLVRLAQEAAAAGDAALPVSQEQLAAMLGVSRQTVNRQLQQWQRIGALRLRYGRIEVVDAAGLTRAAAAADGAA</sequence>
<evidence type="ECO:0000259" key="5">
    <source>
        <dbReference type="PROSITE" id="PS50943"/>
    </source>
</evidence>
<organism evidence="7 8">
    <name type="scientific">Pseudaquabacterium terrae</name>
    <dbReference type="NCBI Taxonomy" id="2732868"/>
    <lineage>
        <taxon>Bacteria</taxon>
        <taxon>Pseudomonadati</taxon>
        <taxon>Pseudomonadota</taxon>
        <taxon>Betaproteobacteria</taxon>
        <taxon>Burkholderiales</taxon>
        <taxon>Sphaerotilaceae</taxon>
        <taxon>Pseudaquabacterium</taxon>
    </lineage>
</organism>
<accession>A0ABX2EE60</accession>
<gene>
    <name evidence="7" type="ORF">HLB44_07965</name>
</gene>